<dbReference type="AlphaFoldDB" id="A0A1H6C7V0"/>
<dbReference type="RefSeq" id="WP_103874365.1">
    <property type="nucleotide sequence ID" value="NZ_FNUY01000009.1"/>
</dbReference>
<dbReference type="SMART" id="SM00642">
    <property type="entry name" value="Aamy"/>
    <property type="match status" value="1"/>
</dbReference>
<dbReference type="Gene3D" id="1.10.10.470">
    <property type="entry name" value="Maltooligosyl trehalose synthase, domain 4"/>
    <property type="match status" value="1"/>
</dbReference>
<dbReference type="InterPro" id="IPR012767">
    <property type="entry name" value="Trehalose_TreY"/>
</dbReference>
<dbReference type="GO" id="GO:0005992">
    <property type="term" value="P:trehalose biosynthetic process"/>
    <property type="evidence" value="ECO:0007669"/>
    <property type="project" value="TreeGrafter"/>
</dbReference>
<dbReference type="NCBIfam" id="TIGR02401">
    <property type="entry name" value="trehalose_TreY"/>
    <property type="match status" value="1"/>
</dbReference>
<sequence length="872" mass="96088">MTNAPTHSFSVSKSTPNSTYRLQFHKGFPFSAGRDLAAYLEELGVSHIYSSPILTARAGSIHGYDVVDYDAINPELGGEPDFRSMAKALRDRNIGIILDIVPNHMAVGGADNKLWLDLLKHGRNSAYASWFDVDFDCPDLELSGKVHAPFLGTPLGEALASNELSLVAHGSGYAVSYGEHLFPIRPEDEADISKAGLAAYDDANLLETLIARQNFVLDWWRNAGDRINWRRFFDITQLAAVRMEEPAAFAAKHAVALRLYREGLIDGLRIDHIDGLGDPAGYCLELRRQLDDLQRQRPQELRTERAWLLVEKILAPGEHIPTGWDVDGSTGYDFMDQVSAFQHESAADSELAEHWATISGRTRDFHGEEEIARHQILSHSFDGQRERLIDALVEAGCEHRDGEGFTRAALRRAVTSLIAQLRAYRSYATGRDDSVGPGAPFEAALRAALAEPLNDPPALHFIASVLAGKGTEAMRPARVRAIRLFNQLTAPLAAKAVEDTAFYRHGRLLSRNDVGFDAGLLGLQGQEFHALMQARAELTPRAMLATATHDHKRGEDVRARLAVVSEMPREWIAATRRWKALNAAIRPAQFDPGDEYMFYQMLIGAWPLSLKARDAAGLSEFAERLVAWSRKALREAKLRSSWAAPDIAYETIAAEFIVAALTPSRSAAFLSEAEAFVGRIAGPGAMNGLVQLALRATVPGVPDTYQGTELWDFSLVDPDNRRPVDFSARRIALSQDLRLDLLADTWRDGRVKQAVLRKLLTFRRSEPELFLAGGYEALAIQGERADSAIAFMRRHRDKALLVVVARACSEGMSATERLVPDQSWWADTAIDLAEPAAKTSAIIGPEIAGAVQLSVGQMLPVVPLGVWALQYS</sequence>
<organism evidence="2 3">
    <name type="scientific">Bosea lathyri</name>
    <dbReference type="NCBI Taxonomy" id="1036778"/>
    <lineage>
        <taxon>Bacteria</taxon>
        <taxon>Pseudomonadati</taxon>
        <taxon>Pseudomonadota</taxon>
        <taxon>Alphaproteobacteria</taxon>
        <taxon>Hyphomicrobiales</taxon>
        <taxon>Boseaceae</taxon>
        <taxon>Bosea</taxon>
    </lineage>
</organism>
<dbReference type="OrthoDB" id="9761577at2"/>
<dbReference type="EMBL" id="FNUY01000009">
    <property type="protein sequence ID" value="SEG69054.1"/>
    <property type="molecule type" value="Genomic_DNA"/>
</dbReference>
<dbReference type="InterPro" id="IPR013797">
    <property type="entry name" value="Maltooligo_trehalose_synth_4"/>
</dbReference>
<dbReference type="Gene3D" id="3.20.20.80">
    <property type="entry name" value="Glycosidases"/>
    <property type="match status" value="1"/>
</dbReference>
<feature type="domain" description="Glycosyl hydrolase family 13 catalytic" evidence="1">
    <location>
        <begin position="3"/>
        <end position="411"/>
    </location>
</feature>
<dbReference type="GO" id="GO:0047470">
    <property type="term" value="F:(1,4)-alpha-D-glucan 1-alpha-D-glucosylmutase activity"/>
    <property type="evidence" value="ECO:0007669"/>
    <property type="project" value="TreeGrafter"/>
</dbReference>
<dbReference type="Gene3D" id="3.30.1590.10">
    <property type="entry name" value="Maltooligosyl trehalose synthase, domain 2"/>
    <property type="match status" value="1"/>
</dbReference>
<evidence type="ECO:0000259" key="1">
    <source>
        <dbReference type="SMART" id="SM00642"/>
    </source>
</evidence>
<dbReference type="Pfam" id="PF00128">
    <property type="entry name" value="Alpha-amylase"/>
    <property type="match status" value="1"/>
</dbReference>
<dbReference type="Gene3D" id="1.10.150.200">
    <property type="entry name" value="Maltooligosyl trehalose synthase, domain 3"/>
    <property type="match status" value="1"/>
</dbReference>
<evidence type="ECO:0000313" key="3">
    <source>
        <dbReference type="Proteomes" id="UP000236743"/>
    </source>
</evidence>
<dbReference type="SUPFAM" id="SSF51445">
    <property type="entry name" value="(Trans)glycosidases"/>
    <property type="match status" value="1"/>
</dbReference>
<keyword evidence="3" id="KW-1185">Reference proteome</keyword>
<dbReference type="PANTHER" id="PTHR10357">
    <property type="entry name" value="ALPHA-AMYLASE FAMILY MEMBER"/>
    <property type="match status" value="1"/>
</dbReference>
<gene>
    <name evidence="2" type="ORF">SAMN04488115_109111</name>
</gene>
<protein>
    <submittedName>
        <fullName evidence="2">Maltooligosyl trehalose synthase</fullName>
    </submittedName>
</protein>
<dbReference type="PANTHER" id="PTHR10357:SF216">
    <property type="entry name" value="MALTOOLIGOSYL TREHALOSE SYNTHASE-RELATED"/>
    <property type="match status" value="1"/>
</dbReference>
<name>A0A1H6C7V0_9HYPH</name>
<accession>A0A1H6C7V0</accession>
<dbReference type="Proteomes" id="UP000236743">
    <property type="component" value="Unassembled WGS sequence"/>
</dbReference>
<evidence type="ECO:0000313" key="2">
    <source>
        <dbReference type="EMBL" id="SEG69054.1"/>
    </source>
</evidence>
<dbReference type="GO" id="GO:0030980">
    <property type="term" value="P:alpha-glucan catabolic process"/>
    <property type="evidence" value="ECO:0007669"/>
    <property type="project" value="TreeGrafter"/>
</dbReference>
<dbReference type="CDD" id="cd11336">
    <property type="entry name" value="AmyAc_MTSase"/>
    <property type="match status" value="1"/>
</dbReference>
<reference evidence="2 3" key="1">
    <citation type="submission" date="2016-10" db="EMBL/GenBank/DDBJ databases">
        <authorList>
            <person name="de Groot N.N."/>
        </authorList>
    </citation>
    <scope>NUCLEOTIDE SEQUENCE [LARGE SCALE GENOMIC DNA]</scope>
    <source>
        <strain evidence="2 3">DSM 26656</strain>
    </source>
</reference>
<proteinExistence type="predicted"/>
<dbReference type="InterPro" id="IPR006047">
    <property type="entry name" value="GH13_cat_dom"/>
</dbReference>
<dbReference type="InterPro" id="IPR017853">
    <property type="entry name" value="GH"/>
</dbReference>